<dbReference type="PROSITE" id="PS51186">
    <property type="entry name" value="GNAT"/>
    <property type="match status" value="1"/>
</dbReference>
<proteinExistence type="predicted"/>
<dbReference type="AlphaFoldDB" id="A0A927ZMT2"/>
<evidence type="ECO:0000259" key="1">
    <source>
        <dbReference type="PROSITE" id="PS51186"/>
    </source>
</evidence>
<comment type="caution">
    <text evidence="2">The sequence shown here is derived from an EMBL/GenBank/DDBJ whole genome shotgun (WGS) entry which is preliminary data.</text>
</comment>
<dbReference type="Proteomes" id="UP000768462">
    <property type="component" value="Unassembled WGS sequence"/>
</dbReference>
<organism evidence="2 3">
    <name type="scientific">Clostridium sulfidigenes</name>
    <dbReference type="NCBI Taxonomy" id="318464"/>
    <lineage>
        <taxon>Bacteria</taxon>
        <taxon>Bacillati</taxon>
        <taxon>Bacillota</taxon>
        <taxon>Clostridia</taxon>
        <taxon>Eubacteriales</taxon>
        <taxon>Clostridiaceae</taxon>
        <taxon>Clostridium</taxon>
    </lineage>
</organism>
<dbReference type="GO" id="GO:0016747">
    <property type="term" value="F:acyltransferase activity, transferring groups other than amino-acyl groups"/>
    <property type="evidence" value="ECO:0007669"/>
    <property type="project" value="InterPro"/>
</dbReference>
<accession>A0A927ZMT2</accession>
<sequence>MNLKFKEFTIEHIREVNKWHYDGIYSFYDMPSEDGLKEFLATDSEVRYFACFNGEDMIGFYCHWLEDGQMAIGLGIKPELTGQGLGKEFTRACIEFGIKRLNYKGNNVKLMVASFNERAIKIYKKLGFKETERNVLETSDGYTEFIIMAKKL</sequence>
<dbReference type="PANTHER" id="PTHR43415:SF3">
    <property type="entry name" value="GNAT-FAMILY ACETYLTRANSFERASE"/>
    <property type="match status" value="1"/>
</dbReference>
<dbReference type="SUPFAM" id="SSF55729">
    <property type="entry name" value="Acyl-CoA N-acyltransferases (Nat)"/>
    <property type="match status" value="1"/>
</dbReference>
<protein>
    <submittedName>
        <fullName evidence="2">GNAT family N-acetyltransferase</fullName>
    </submittedName>
</protein>
<feature type="domain" description="N-acetyltransferase" evidence="1">
    <location>
        <begin position="3"/>
        <end position="152"/>
    </location>
</feature>
<evidence type="ECO:0000313" key="3">
    <source>
        <dbReference type="Proteomes" id="UP000768462"/>
    </source>
</evidence>
<dbReference type="Gene3D" id="3.40.630.30">
    <property type="match status" value="1"/>
</dbReference>
<evidence type="ECO:0000313" key="2">
    <source>
        <dbReference type="EMBL" id="MBE6061241.1"/>
    </source>
</evidence>
<gene>
    <name evidence="2" type="ORF">E7215_13885</name>
</gene>
<reference evidence="2" key="1">
    <citation type="submission" date="2019-04" db="EMBL/GenBank/DDBJ databases">
        <title>Evolution of Biomass-Degrading Anaerobic Consortia Revealed by Metagenomics.</title>
        <authorList>
            <person name="Peng X."/>
        </authorList>
    </citation>
    <scope>NUCLEOTIDE SEQUENCE</scope>
    <source>
        <strain evidence="2">SIG254</strain>
    </source>
</reference>
<dbReference type="InterPro" id="IPR016181">
    <property type="entry name" value="Acyl_CoA_acyltransferase"/>
</dbReference>
<name>A0A927ZMT2_9CLOT</name>
<dbReference type="InterPro" id="IPR000182">
    <property type="entry name" value="GNAT_dom"/>
</dbReference>
<dbReference type="PANTHER" id="PTHR43415">
    <property type="entry name" value="SPERMIDINE N(1)-ACETYLTRANSFERASE"/>
    <property type="match status" value="1"/>
</dbReference>
<dbReference type="Pfam" id="PF00583">
    <property type="entry name" value="Acetyltransf_1"/>
    <property type="match status" value="1"/>
</dbReference>
<dbReference type="EMBL" id="SVCM01000157">
    <property type="protein sequence ID" value="MBE6061241.1"/>
    <property type="molecule type" value="Genomic_DNA"/>
</dbReference>